<evidence type="ECO:0000313" key="4">
    <source>
        <dbReference type="Proteomes" id="UP000000844"/>
    </source>
</evidence>
<reference evidence="3 4" key="1">
    <citation type="journal article" date="2009" name="Stand. Genomic Sci.">
        <title>Complete genome sequence of Stackebrandtia nassauensis type strain (LLR-40K-21).</title>
        <authorList>
            <person name="Munk C."/>
            <person name="Lapidus A."/>
            <person name="Copeland A."/>
            <person name="Jando M."/>
            <person name="Mayilraj S."/>
            <person name="Glavina Del Rio T."/>
            <person name="Nolan M."/>
            <person name="Chen F."/>
            <person name="Lucas S."/>
            <person name="Tice H."/>
            <person name="Cheng J.F."/>
            <person name="Han C."/>
            <person name="Detter J.C."/>
            <person name="Bruce D."/>
            <person name="Goodwin L."/>
            <person name="Chain P."/>
            <person name="Pitluck S."/>
            <person name="Goker M."/>
            <person name="Ovchinikova G."/>
            <person name="Pati A."/>
            <person name="Ivanova N."/>
            <person name="Mavromatis K."/>
            <person name="Chen A."/>
            <person name="Palaniappan K."/>
            <person name="Land M."/>
            <person name="Hauser L."/>
            <person name="Chang Y.J."/>
            <person name="Jeffries C.D."/>
            <person name="Bristow J."/>
            <person name="Eisen J.A."/>
            <person name="Markowitz V."/>
            <person name="Hugenholtz P."/>
            <person name="Kyrpides N.C."/>
            <person name="Klenk H.P."/>
        </authorList>
    </citation>
    <scope>NUCLEOTIDE SEQUENCE [LARGE SCALE GENOMIC DNA]</scope>
    <source>
        <strain evidence="4">DSM 44728 / CIP 108903 / NRRL B-16338 / NBRC 102104 / LLR-40K-21</strain>
    </source>
</reference>
<evidence type="ECO:0000313" key="3">
    <source>
        <dbReference type="EMBL" id="ADD44192.1"/>
    </source>
</evidence>
<dbReference type="GO" id="GO:0016491">
    <property type="term" value="F:oxidoreductase activity"/>
    <property type="evidence" value="ECO:0007669"/>
    <property type="project" value="UniProtKB-KW"/>
</dbReference>
<dbReference type="CDD" id="cd19088">
    <property type="entry name" value="AKR_AKR13B1"/>
    <property type="match status" value="1"/>
</dbReference>
<dbReference type="GO" id="GO:0005737">
    <property type="term" value="C:cytoplasm"/>
    <property type="evidence" value="ECO:0007669"/>
    <property type="project" value="TreeGrafter"/>
</dbReference>
<protein>
    <submittedName>
        <fullName evidence="3">Aldo/keto reductase</fullName>
    </submittedName>
</protein>
<dbReference type="InterPro" id="IPR050791">
    <property type="entry name" value="Aldo-Keto_reductase"/>
</dbReference>
<dbReference type="HOGENOM" id="CLU_023205_2_1_11"/>
<accession>D3Q6E9</accession>
<dbReference type="PANTHER" id="PTHR43625:SF40">
    <property type="entry name" value="ALDO-KETO REDUCTASE YAKC [NADP(+)]"/>
    <property type="match status" value="1"/>
</dbReference>
<dbReference type="STRING" id="446470.Snas_4547"/>
<dbReference type="EMBL" id="CP001778">
    <property type="protein sequence ID" value="ADD44192.1"/>
    <property type="molecule type" value="Genomic_DNA"/>
</dbReference>
<organism evidence="3 4">
    <name type="scientific">Stackebrandtia nassauensis (strain DSM 44728 / CIP 108903 / NRRL B-16338 / NBRC 102104 / LLR-40K-21)</name>
    <dbReference type="NCBI Taxonomy" id="446470"/>
    <lineage>
        <taxon>Bacteria</taxon>
        <taxon>Bacillati</taxon>
        <taxon>Actinomycetota</taxon>
        <taxon>Actinomycetes</taxon>
        <taxon>Glycomycetales</taxon>
        <taxon>Glycomycetaceae</taxon>
        <taxon>Stackebrandtia</taxon>
    </lineage>
</organism>
<feature type="domain" description="NADP-dependent oxidoreductase" evidence="2">
    <location>
        <begin position="20"/>
        <end position="278"/>
    </location>
</feature>
<evidence type="ECO:0000256" key="1">
    <source>
        <dbReference type="ARBA" id="ARBA00023002"/>
    </source>
</evidence>
<dbReference type="eggNOG" id="COG0667">
    <property type="taxonomic scope" value="Bacteria"/>
</dbReference>
<dbReference type="Pfam" id="PF00248">
    <property type="entry name" value="Aldo_ket_red"/>
    <property type="match status" value="1"/>
</dbReference>
<dbReference type="PRINTS" id="PR00069">
    <property type="entry name" value="ALDKETRDTASE"/>
</dbReference>
<proteinExistence type="predicted"/>
<name>D3Q6E9_STANL</name>
<dbReference type="SUPFAM" id="SSF51430">
    <property type="entry name" value="NAD(P)-linked oxidoreductase"/>
    <property type="match status" value="1"/>
</dbReference>
<evidence type="ECO:0000259" key="2">
    <source>
        <dbReference type="Pfam" id="PF00248"/>
    </source>
</evidence>
<keyword evidence="4" id="KW-1185">Reference proteome</keyword>
<sequence length="278" mass="30667">MRMNQFSETIHIGGDLPVHRLGFGAMRLTPDRWPTPAEKEHGIAVARRALELGVTLIDTADSYSYGANEELLAEALHPYPDNLVIATKAGQSRPDGAWRPLGRPEYLKQQAELSLRRLRLDRIDLFQLHRIDPQVPFDDQIGALKEMRDSGMIRHIGLSEVGVAEIERARRIVDIVSVQNLYNVADRRHEAVVDYCEKNGIAFIPWLPVANGSHASSTSPVAALARELGATPIQAALAWQLHRSPVIVPIPGTKSAEHLAENMAAANLRLTEAQLAAI</sequence>
<gene>
    <name evidence="3" type="ordered locus">Snas_4547</name>
</gene>
<dbReference type="Gene3D" id="3.20.20.100">
    <property type="entry name" value="NADP-dependent oxidoreductase domain"/>
    <property type="match status" value="1"/>
</dbReference>
<dbReference type="Proteomes" id="UP000000844">
    <property type="component" value="Chromosome"/>
</dbReference>
<dbReference type="InterPro" id="IPR023210">
    <property type="entry name" value="NADP_OxRdtase_dom"/>
</dbReference>
<dbReference type="AlphaFoldDB" id="D3Q6E9"/>
<dbReference type="InterPro" id="IPR036812">
    <property type="entry name" value="NAD(P)_OxRdtase_dom_sf"/>
</dbReference>
<dbReference type="InterPro" id="IPR020471">
    <property type="entry name" value="AKR"/>
</dbReference>
<dbReference type="KEGG" id="sna:Snas_4547"/>
<dbReference type="PANTHER" id="PTHR43625">
    <property type="entry name" value="AFLATOXIN B1 ALDEHYDE REDUCTASE"/>
    <property type="match status" value="1"/>
</dbReference>
<keyword evidence="1" id="KW-0560">Oxidoreductase</keyword>